<dbReference type="AlphaFoldDB" id="A0A519BP27"/>
<evidence type="ECO:0000313" key="3">
    <source>
        <dbReference type="Proteomes" id="UP000319296"/>
    </source>
</evidence>
<comment type="caution">
    <text evidence="2">The sequence shown here is derived from an EMBL/GenBank/DDBJ whole genome shotgun (WGS) entry which is preliminary data.</text>
</comment>
<organism evidence="2 3">
    <name type="scientific">Candidatus Acididesulfobacter diazotrophicus</name>
    <dbReference type="NCBI Taxonomy" id="2597226"/>
    <lineage>
        <taxon>Bacteria</taxon>
        <taxon>Deltaproteobacteria</taxon>
        <taxon>Candidatus Acidulodesulfobacterales</taxon>
        <taxon>Candidatus Acididesulfobacter</taxon>
    </lineage>
</organism>
<keyword evidence="1" id="KW-0472">Membrane</keyword>
<protein>
    <submittedName>
        <fullName evidence="2">Uncharacterized protein</fullName>
    </submittedName>
</protein>
<gene>
    <name evidence="2" type="ORF">EVG15_02675</name>
</gene>
<keyword evidence="1" id="KW-0812">Transmembrane</keyword>
<evidence type="ECO:0000313" key="2">
    <source>
        <dbReference type="EMBL" id="RZD19025.1"/>
    </source>
</evidence>
<dbReference type="EMBL" id="SGBB01000003">
    <property type="protein sequence ID" value="RZD19025.1"/>
    <property type="molecule type" value="Genomic_DNA"/>
</dbReference>
<sequence length="379" mass="42288">MKKLIIALLLFFGLFGFIGKAANAIEINENCTNGACVATAGGIKIYFSWNMNGSLNQYINNMPYSAITGINGLPVTVSNYKEVIHSINKSKTVSNNLINEIDKKTGISIPEITGVNIGNVKSTKSEDANDIAKSMSQELSSSNQININYNLSFCNFIGKNFTITTGGFNHVLSGALMLIRYYRQNNFKAIDSLLQLYILSTNHNIINEITVFAPVTDANASLINYKYMKIAGIVKHVKSYINYFATDGRSISHQFANQIEPGKIQSALYNTLIKGQTIEELAKKHPFAAKIEYLSVKNKKPYPNSYAKRFIYYYENKDAHKGYSEKSFFGKNLANYKKYKNYVLIKPAINYNIVFIVAGVVLIGGIIGGFVIAKRKRQK</sequence>
<evidence type="ECO:0000256" key="1">
    <source>
        <dbReference type="SAM" id="Phobius"/>
    </source>
</evidence>
<accession>A0A519BP27</accession>
<keyword evidence="1" id="KW-1133">Transmembrane helix</keyword>
<proteinExistence type="predicted"/>
<feature type="transmembrane region" description="Helical" evidence="1">
    <location>
        <begin position="351"/>
        <end position="373"/>
    </location>
</feature>
<dbReference type="Proteomes" id="UP000319296">
    <property type="component" value="Unassembled WGS sequence"/>
</dbReference>
<name>A0A519BP27_9DELT</name>
<reference evidence="2 3" key="1">
    <citation type="journal article" date="2019" name="ISME J.">
        <title>Insights into ecological role of a new deltaproteobacterial order Candidatus Acidulodesulfobacterales by metagenomics and metatranscriptomics.</title>
        <authorList>
            <person name="Tan S."/>
            <person name="Liu J."/>
            <person name="Fang Y."/>
            <person name="Hedlund B.P."/>
            <person name="Lian Z.H."/>
            <person name="Huang L.Y."/>
            <person name="Li J.T."/>
            <person name="Huang L.N."/>
            <person name="Li W.J."/>
            <person name="Jiang H.C."/>
            <person name="Dong H.L."/>
            <person name="Shu W.S."/>
        </authorList>
    </citation>
    <scope>NUCLEOTIDE SEQUENCE [LARGE SCALE GENOMIC DNA]</scope>
    <source>
        <strain evidence="2">AP1</strain>
    </source>
</reference>